<evidence type="ECO:0000256" key="14">
    <source>
        <dbReference type="HAMAP-Rule" id="MF_00179"/>
    </source>
</evidence>
<organism evidence="16 17">
    <name type="scientific">Apilactobacillus bombintestini</name>
    <dbReference type="NCBI Taxonomy" id="2419772"/>
    <lineage>
        <taxon>Bacteria</taxon>
        <taxon>Bacillati</taxon>
        <taxon>Bacillota</taxon>
        <taxon>Bacilli</taxon>
        <taxon>Lactobacillales</taxon>
        <taxon>Lactobacillaceae</taxon>
        <taxon>Apilactobacillus</taxon>
    </lineage>
</organism>
<feature type="binding site" evidence="14">
    <location>
        <position position="258"/>
    </location>
    <ligand>
        <name>Zn(2+)</name>
        <dbReference type="ChEBI" id="CHEBI:29105"/>
        <note>catalytic</note>
    </ligand>
</feature>
<dbReference type="PANTHER" id="PTHR21327:SF18">
    <property type="entry name" value="3,4-DIHYDROXY-2-BUTANONE 4-PHOSPHATE SYNTHASE"/>
    <property type="match status" value="1"/>
</dbReference>
<dbReference type="InterPro" id="IPR000926">
    <property type="entry name" value="RibA"/>
</dbReference>
<dbReference type="CDD" id="cd00641">
    <property type="entry name" value="GTP_cyclohydro2"/>
    <property type="match status" value="1"/>
</dbReference>
<dbReference type="InterPro" id="IPR000422">
    <property type="entry name" value="DHBP_synthase_RibB"/>
</dbReference>
<feature type="binding site" evidence="14">
    <location>
        <begin position="295"/>
        <end position="297"/>
    </location>
    <ligand>
        <name>GTP</name>
        <dbReference type="ChEBI" id="CHEBI:37565"/>
    </ligand>
</feature>
<dbReference type="Gene3D" id="3.40.50.10990">
    <property type="entry name" value="GTP cyclohydrolase II"/>
    <property type="match status" value="1"/>
</dbReference>
<feature type="binding site" evidence="14">
    <location>
        <begin position="253"/>
        <end position="257"/>
    </location>
    <ligand>
        <name>GTP</name>
        <dbReference type="ChEBI" id="CHEBI:37565"/>
    </ligand>
</feature>
<comment type="pathway">
    <text evidence="3 14">Cofactor biosynthesis; riboflavin biosynthesis; 5-amino-6-(D-ribitylamino)uracil from GTP: step 1/4.</text>
</comment>
<reference evidence="16 17" key="1">
    <citation type="submission" date="2018-09" db="EMBL/GenBank/DDBJ databases">
        <title>Genome sequencing of strain BHWM-4.</title>
        <authorList>
            <person name="Heo J."/>
            <person name="Kim S.-J."/>
            <person name="Kwon S.-W."/>
        </authorList>
    </citation>
    <scope>NUCLEOTIDE SEQUENCE [LARGE SCALE GENOMIC DNA]</scope>
    <source>
        <strain evidence="16 17">BHWM-4</strain>
    </source>
</reference>
<keyword evidence="11 14" id="KW-0342">GTP-binding</keyword>
<evidence type="ECO:0000256" key="8">
    <source>
        <dbReference type="ARBA" id="ARBA00022741"/>
    </source>
</evidence>
<evidence type="ECO:0000313" key="17">
    <source>
        <dbReference type="Proteomes" id="UP000272003"/>
    </source>
</evidence>
<dbReference type="KEGG" id="abom:D7I45_00830"/>
<dbReference type="RefSeq" id="WP_120783906.1">
    <property type="nucleotide sequence ID" value="NZ_CP032626.1"/>
</dbReference>
<dbReference type="Proteomes" id="UP000272003">
    <property type="component" value="Chromosome"/>
</dbReference>
<keyword evidence="8 14" id="KW-0547">Nucleotide-binding</keyword>
<accession>A0A387AN85</accession>
<keyword evidence="9 14" id="KW-0378">Hydrolase</keyword>
<sequence length="400" mass="43972">MDTINKIKKAVKQLKAGNVIVVADAPNREAECDLVGSAQLASPAIINTVIKEARGVLCAPLTKSRAEQLHLNLMVKNNTEKFNTKFLVSLDSKKVSTGVSPLDRAQTLNDLADGKNSSADFENPGHIFPLMAEGDGVLARTGHTEASVDMMKIAGLSPVAFICEAIQDNGEMYRYGDAKQLAEKLDTVLITVADIRKYRYLVNDGAIAKLDTVDLPTSYGDFTLTDYQSTEDGQLQLVLKSKKPSDSKTPLVRLHSECFTGDVLGSKRCDCGEQLTHSLQLISEHGGYLIYLRQEGRGIGLKDKLKTYKLQQNGVDTYDANVMLDHAPDEREYLIAAAILKDMGINNIQLLTNNPDKIAQLQNLGITISKRVPLEIPKNGVDDDYLTTKKNKFNHLLKQI</sequence>
<keyword evidence="17" id="KW-1185">Reference proteome</keyword>
<proteinExistence type="inferred from homology"/>
<dbReference type="GO" id="GO:0009231">
    <property type="term" value="P:riboflavin biosynthetic process"/>
    <property type="evidence" value="ECO:0007669"/>
    <property type="project" value="UniProtKB-UniRule"/>
</dbReference>
<gene>
    <name evidence="14 16" type="primary">ribA</name>
    <name evidence="16" type="ORF">D7I45_00830</name>
</gene>
<comment type="similarity">
    <text evidence="14">Belongs to the GTP cyclohydrolase II family.</text>
</comment>
<evidence type="ECO:0000256" key="9">
    <source>
        <dbReference type="ARBA" id="ARBA00022801"/>
    </source>
</evidence>
<dbReference type="InterPro" id="IPR036144">
    <property type="entry name" value="RibA-like_sf"/>
</dbReference>
<feature type="binding site" evidence="14">
    <location>
        <position position="317"/>
    </location>
    <ligand>
        <name>GTP</name>
        <dbReference type="ChEBI" id="CHEBI:37565"/>
    </ligand>
</feature>
<feature type="binding site" evidence="14">
    <location>
        <position position="357"/>
    </location>
    <ligand>
        <name>GTP</name>
        <dbReference type="ChEBI" id="CHEBI:37565"/>
    </ligand>
</feature>
<dbReference type="InterPro" id="IPR032677">
    <property type="entry name" value="GTP_cyclohydro_II"/>
</dbReference>
<comment type="catalytic activity">
    <reaction evidence="1">
        <text>D-ribulose 5-phosphate = (2S)-2-hydroxy-3-oxobutyl phosphate + formate + H(+)</text>
        <dbReference type="Rhea" id="RHEA:18457"/>
        <dbReference type="ChEBI" id="CHEBI:15378"/>
        <dbReference type="ChEBI" id="CHEBI:15740"/>
        <dbReference type="ChEBI" id="CHEBI:58121"/>
        <dbReference type="ChEBI" id="CHEBI:58830"/>
        <dbReference type="EC" id="4.1.99.12"/>
    </reaction>
</comment>
<dbReference type="PANTHER" id="PTHR21327">
    <property type="entry name" value="GTP CYCLOHYDROLASE II-RELATED"/>
    <property type="match status" value="1"/>
</dbReference>
<evidence type="ECO:0000259" key="15">
    <source>
        <dbReference type="Pfam" id="PF00925"/>
    </source>
</evidence>
<evidence type="ECO:0000256" key="13">
    <source>
        <dbReference type="ARBA" id="ARBA00049295"/>
    </source>
</evidence>
<dbReference type="GO" id="GO:0005829">
    <property type="term" value="C:cytosol"/>
    <property type="evidence" value="ECO:0007669"/>
    <property type="project" value="TreeGrafter"/>
</dbReference>
<feature type="binding site" evidence="14">
    <location>
        <position position="271"/>
    </location>
    <ligand>
        <name>Zn(2+)</name>
        <dbReference type="ChEBI" id="CHEBI:29105"/>
        <note>catalytic</note>
    </ligand>
</feature>
<dbReference type="FunFam" id="3.40.50.10990:FF:000001">
    <property type="entry name" value="Riboflavin biosynthesis protein RibBA"/>
    <property type="match status" value="1"/>
</dbReference>
<evidence type="ECO:0000256" key="6">
    <source>
        <dbReference type="ARBA" id="ARBA00022619"/>
    </source>
</evidence>
<keyword evidence="7 14" id="KW-0479">Metal-binding</keyword>
<evidence type="ECO:0000256" key="3">
    <source>
        <dbReference type="ARBA" id="ARBA00004853"/>
    </source>
</evidence>
<protein>
    <recommendedName>
        <fullName evidence="14">GTP cyclohydrolase-2</fullName>
        <ecNumber evidence="14">3.5.4.25</ecNumber>
    </recommendedName>
    <alternativeName>
        <fullName evidence="14">GTP cyclohydrolase II</fullName>
    </alternativeName>
</protein>
<dbReference type="OrthoDB" id="9793111at2"/>
<feature type="domain" description="GTP cyclohydrolase II" evidence="15">
    <location>
        <begin position="212"/>
        <end position="373"/>
    </location>
</feature>
<dbReference type="PIRSF" id="PIRSF001259">
    <property type="entry name" value="RibA"/>
    <property type="match status" value="1"/>
</dbReference>
<comment type="function">
    <text evidence="12 14">Catalyzes the conversion of GTP to 2,5-diamino-6-ribosylamino-4(3H)-pyrimidinone 5'-phosphate (DARP), formate and pyrophosphate.</text>
</comment>
<dbReference type="GO" id="GO:0008270">
    <property type="term" value="F:zinc ion binding"/>
    <property type="evidence" value="ECO:0007669"/>
    <property type="project" value="UniProtKB-UniRule"/>
</dbReference>
<comment type="pathway">
    <text evidence="4">Cofactor biosynthesis; riboflavin biosynthesis; 2-hydroxy-3-oxobutyl phosphate from D-ribulose 5-phosphate: step 1/1.</text>
</comment>
<feature type="binding site" evidence="14">
    <location>
        <position position="269"/>
    </location>
    <ligand>
        <name>Zn(2+)</name>
        <dbReference type="ChEBI" id="CHEBI:29105"/>
        <note>catalytic</note>
    </ligand>
</feature>
<comment type="cofactor">
    <cofactor evidence="14">
        <name>Zn(2+)</name>
        <dbReference type="ChEBI" id="CHEBI:29105"/>
    </cofactor>
    <text evidence="14">Binds 1 zinc ion per subunit.</text>
</comment>
<dbReference type="NCBIfam" id="NF001591">
    <property type="entry name" value="PRK00393.1"/>
    <property type="match status" value="1"/>
</dbReference>
<dbReference type="NCBIfam" id="TIGR00505">
    <property type="entry name" value="ribA"/>
    <property type="match status" value="1"/>
</dbReference>
<name>A0A387AN85_9LACO</name>
<evidence type="ECO:0000256" key="1">
    <source>
        <dbReference type="ARBA" id="ARBA00000141"/>
    </source>
</evidence>
<comment type="similarity">
    <text evidence="5">In the N-terminal section; belongs to the DHBP synthase family.</text>
</comment>
<evidence type="ECO:0000256" key="12">
    <source>
        <dbReference type="ARBA" id="ARBA00043932"/>
    </source>
</evidence>
<evidence type="ECO:0000256" key="4">
    <source>
        <dbReference type="ARBA" id="ARBA00004904"/>
    </source>
</evidence>
<dbReference type="AlphaFoldDB" id="A0A387AN85"/>
<dbReference type="NCBIfam" id="TIGR00506">
    <property type="entry name" value="ribB"/>
    <property type="match status" value="1"/>
</dbReference>
<dbReference type="UniPathway" id="UPA00275">
    <property type="reaction ID" value="UER00399"/>
</dbReference>
<dbReference type="SUPFAM" id="SSF142695">
    <property type="entry name" value="RibA-like"/>
    <property type="match status" value="1"/>
</dbReference>
<dbReference type="Pfam" id="PF00926">
    <property type="entry name" value="DHBP_synthase"/>
    <property type="match status" value="1"/>
</dbReference>
<dbReference type="EC" id="3.5.4.25" evidence="14"/>
<evidence type="ECO:0000256" key="5">
    <source>
        <dbReference type="ARBA" id="ARBA00005520"/>
    </source>
</evidence>
<comment type="catalytic activity">
    <reaction evidence="13 14">
        <text>GTP + 4 H2O = 2,5-diamino-6-hydroxy-4-(5-phosphoribosylamino)-pyrimidine + formate + 2 phosphate + 3 H(+)</text>
        <dbReference type="Rhea" id="RHEA:23704"/>
        <dbReference type="ChEBI" id="CHEBI:15377"/>
        <dbReference type="ChEBI" id="CHEBI:15378"/>
        <dbReference type="ChEBI" id="CHEBI:15740"/>
        <dbReference type="ChEBI" id="CHEBI:37565"/>
        <dbReference type="ChEBI" id="CHEBI:43474"/>
        <dbReference type="ChEBI" id="CHEBI:58614"/>
        <dbReference type="EC" id="3.5.4.25"/>
    </reaction>
</comment>
<evidence type="ECO:0000313" key="16">
    <source>
        <dbReference type="EMBL" id="AYF92132.1"/>
    </source>
</evidence>
<evidence type="ECO:0000256" key="7">
    <source>
        <dbReference type="ARBA" id="ARBA00022723"/>
    </source>
</evidence>
<feature type="binding site" evidence="14">
    <location>
        <position position="352"/>
    </location>
    <ligand>
        <name>GTP</name>
        <dbReference type="ChEBI" id="CHEBI:37565"/>
    </ligand>
</feature>
<keyword evidence="6 14" id="KW-0686">Riboflavin biosynthesis</keyword>
<dbReference type="Pfam" id="PF00925">
    <property type="entry name" value="GTP_cyclohydro2"/>
    <property type="match status" value="1"/>
</dbReference>
<dbReference type="SUPFAM" id="SSF55821">
    <property type="entry name" value="YrdC/RibB"/>
    <property type="match status" value="1"/>
</dbReference>
<dbReference type="GO" id="GO:0008686">
    <property type="term" value="F:3,4-dihydroxy-2-butanone-4-phosphate synthase activity"/>
    <property type="evidence" value="ECO:0007669"/>
    <property type="project" value="UniProtKB-EC"/>
</dbReference>
<dbReference type="HAMAP" id="MF_00179">
    <property type="entry name" value="RibA"/>
    <property type="match status" value="1"/>
</dbReference>
<evidence type="ECO:0000256" key="11">
    <source>
        <dbReference type="ARBA" id="ARBA00023134"/>
    </source>
</evidence>
<dbReference type="GO" id="GO:0005525">
    <property type="term" value="F:GTP binding"/>
    <property type="evidence" value="ECO:0007669"/>
    <property type="project" value="UniProtKB-KW"/>
</dbReference>
<evidence type="ECO:0000256" key="10">
    <source>
        <dbReference type="ARBA" id="ARBA00022833"/>
    </source>
</evidence>
<feature type="binding site" evidence="14">
    <location>
        <position position="274"/>
    </location>
    <ligand>
        <name>GTP</name>
        <dbReference type="ChEBI" id="CHEBI:37565"/>
    </ligand>
</feature>
<feature type="active site" description="Nucleophile" evidence="14">
    <location>
        <position position="331"/>
    </location>
</feature>
<dbReference type="GO" id="GO:0003935">
    <property type="term" value="F:GTP cyclohydrolase II activity"/>
    <property type="evidence" value="ECO:0007669"/>
    <property type="project" value="UniProtKB-UniRule"/>
</dbReference>
<dbReference type="InterPro" id="IPR017945">
    <property type="entry name" value="DHBP_synth_RibB-like_a/b_dom"/>
</dbReference>
<keyword evidence="10 14" id="KW-0862">Zinc</keyword>
<feature type="active site" description="Proton acceptor" evidence="14">
    <location>
        <position position="329"/>
    </location>
</feature>
<dbReference type="EMBL" id="CP032626">
    <property type="protein sequence ID" value="AYF92132.1"/>
    <property type="molecule type" value="Genomic_DNA"/>
</dbReference>
<comment type="function">
    <text evidence="2">Catalyzes the conversion of D-ribulose 5-phosphate to formate and 3,4-dihydroxy-2-butanone 4-phosphate.</text>
</comment>
<dbReference type="Gene3D" id="3.90.870.10">
    <property type="entry name" value="DHBP synthase"/>
    <property type="match status" value="1"/>
</dbReference>
<evidence type="ECO:0000256" key="2">
    <source>
        <dbReference type="ARBA" id="ARBA00002284"/>
    </source>
</evidence>